<proteinExistence type="predicted"/>
<dbReference type="InterPro" id="IPR015943">
    <property type="entry name" value="WD40/YVTN_repeat-like_dom_sf"/>
</dbReference>
<dbReference type="EMBL" id="KN819351">
    <property type="protein sequence ID" value="KIJ13552.1"/>
    <property type="molecule type" value="Genomic_DNA"/>
</dbReference>
<accession>A0A0C9U1I9</accession>
<feature type="repeat" description="WD" evidence="3">
    <location>
        <begin position="229"/>
        <end position="270"/>
    </location>
</feature>
<feature type="repeat" description="WD" evidence="3">
    <location>
        <begin position="282"/>
        <end position="323"/>
    </location>
</feature>
<dbReference type="SMART" id="SM00320">
    <property type="entry name" value="WD40"/>
    <property type="match status" value="12"/>
</dbReference>
<feature type="repeat" description="WD" evidence="3">
    <location>
        <begin position="186"/>
        <end position="227"/>
    </location>
</feature>
<dbReference type="PANTHER" id="PTHR19848:SF8">
    <property type="entry name" value="F-BOX AND WD REPEAT DOMAIN CONTAINING 7"/>
    <property type="match status" value="1"/>
</dbReference>
<evidence type="ECO:0000313" key="5">
    <source>
        <dbReference type="Proteomes" id="UP000053647"/>
    </source>
</evidence>
<dbReference type="PRINTS" id="PR00320">
    <property type="entry name" value="GPROTEINBRPT"/>
</dbReference>
<reference evidence="4 5" key="1">
    <citation type="submission" date="2014-06" db="EMBL/GenBank/DDBJ databases">
        <authorList>
            <consortium name="DOE Joint Genome Institute"/>
            <person name="Kuo A."/>
            <person name="Kohler A."/>
            <person name="Nagy L.G."/>
            <person name="Floudas D."/>
            <person name="Copeland A."/>
            <person name="Barry K.W."/>
            <person name="Cichocki N."/>
            <person name="Veneault-Fourrey C."/>
            <person name="LaButti K."/>
            <person name="Lindquist E.A."/>
            <person name="Lipzen A."/>
            <person name="Lundell T."/>
            <person name="Morin E."/>
            <person name="Murat C."/>
            <person name="Sun H."/>
            <person name="Tunlid A."/>
            <person name="Henrissat B."/>
            <person name="Grigoriev I.V."/>
            <person name="Hibbett D.S."/>
            <person name="Martin F."/>
            <person name="Nordberg H.P."/>
            <person name="Cantor M.N."/>
            <person name="Hua S.X."/>
        </authorList>
    </citation>
    <scope>NUCLEOTIDE SEQUENCE [LARGE SCALE GENOMIC DNA]</scope>
    <source>
        <strain evidence="4 5">ATCC 200175</strain>
    </source>
</reference>
<evidence type="ECO:0000256" key="1">
    <source>
        <dbReference type="ARBA" id="ARBA00022574"/>
    </source>
</evidence>
<protein>
    <recommendedName>
        <fullName evidence="6">WD40 repeat-like protein</fullName>
    </recommendedName>
</protein>
<evidence type="ECO:0000256" key="2">
    <source>
        <dbReference type="ARBA" id="ARBA00022737"/>
    </source>
</evidence>
<dbReference type="PROSITE" id="PS00678">
    <property type="entry name" value="WD_REPEATS_1"/>
    <property type="match status" value="5"/>
</dbReference>
<dbReference type="OrthoDB" id="538223at2759"/>
<feature type="repeat" description="WD" evidence="3">
    <location>
        <begin position="16"/>
        <end position="57"/>
    </location>
</feature>
<dbReference type="SUPFAM" id="SSF50978">
    <property type="entry name" value="WD40 repeat-like"/>
    <property type="match status" value="2"/>
</dbReference>
<feature type="repeat" description="WD" evidence="3">
    <location>
        <begin position="324"/>
        <end position="365"/>
    </location>
</feature>
<dbReference type="PROSITE" id="PS50294">
    <property type="entry name" value="WD_REPEATS_REGION"/>
    <property type="match status" value="11"/>
</dbReference>
<keyword evidence="1 3" id="KW-0853">WD repeat</keyword>
<dbReference type="InterPro" id="IPR036322">
    <property type="entry name" value="WD40_repeat_dom_sf"/>
</dbReference>
<evidence type="ECO:0008006" key="6">
    <source>
        <dbReference type="Google" id="ProtNLM"/>
    </source>
</evidence>
<dbReference type="InterPro" id="IPR001680">
    <property type="entry name" value="WD40_rpt"/>
</dbReference>
<dbReference type="PANTHER" id="PTHR19848">
    <property type="entry name" value="WD40 REPEAT PROTEIN"/>
    <property type="match status" value="1"/>
</dbReference>
<feature type="repeat" description="WD" evidence="3">
    <location>
        <begin position="58"/>
        <end position="90"/>
    </location>
</feature>
<feature type="repeat" description="WD" evidence="3">
    <location>
        <begin position="408"/>
        <end position="449"/>
    </location>
</feature>
<dbReference type="PROSITE" id="PS50082">
    <property type="entry name" value="WD_REPEATS_2"/>
    <property type="match status" value="11"/>
</dbReference>
<keyword evidence="2" id="KW-0677">Repeat</keyword>
<dbReference type="AlphaFoldDB" id="A0A0C9U1I9"/>
<dbReference type="CDD" id="cd00200">
    <property type="entry name" value="WD40"/>
    <property type="match status" value="2"/>
</dbReference>
<dbReference type="Pfam" id="PF00400">
    <property type="entry name" value="WD40"/>
    <property type="match status" value="12"/>
</dbReference>
<organism evidence="4 5">
    <name type="scientific">Paxillus involutus ATCC 200175</name>
    <dbReference type="NCBI Taxonomy" id="664439"/>
    <lineage>
        <taxon>Eukaryota</taxon>
        <taxon>Fungi</taxon>
        <taxon>Dikarya</taxon>
        <taxon>Basidiomycota</taxon>
        <taxon>Agaricomycotina</taxon>
        <taxon>Agaricomycetes</taxon>
        <taxon>Agaricomycetidae</taxon>
        <taxon>Boletales</taxon>
        <taxon>Paxilineae</taxon>
        <taxon>Paxillaceae</taxon>
        <taxon>Paxillus</taxon>
    </lineage>
</organism>
<dbReference type="HOGENOM" id="CLU_000288_57_32_1"/>
<dbReference type="InterPro" id="IPR019775">
    <property type="entry name" value="WD40_repeat_CS"/>
</dbReference>
<evidence type="ECO:0000256" key="3">
    <source>
        <dbReference type="PROSITE-ProRule" id="PRU00221"/>
    </source>
</evidence>
<feature type="repeat" description="WD" evidence="3">
    <location>
        <begin position="451"/>
        <end position="492"/>
    </location>
</feature>
<feature type="repeat" description="WD" evidence="3">
    <location>
        <begin position="102"/>
        <end position="144"/>
    </location>
</feature>
<keyword evidence="5" id="KW-1185">Reference proteome</keyword>
<name>A0A0C9U1I9_PAXIN</name>
<dbReference type="Gene3D" id="2.130.10.10">
    <property type="entry name" value="YVTN repeat-like/Quinoprotein amine dehydrogenase"/>
    <property type="match status" value="4"/>
</dbReference>
<sequence>MSENPVDLTAKPLTTISGHEGNIQRIEYLPVGERIVTCSADKTVRIWDVENSEQEGTTMQHEGSVLGLAVTRDGKRILSSGGDNIIRTWDPGDPTAKPLITILGHGDYIRSIAYLPGGTQIVTCSARDMTVRIWDVENGEQEGTSMEHQDILYALAVTRDGKRILSGGEDKRIKVWDSGELVLGPLEGHTDPVNCVRWSLDGSQLFSASDDRTVRCWDSDAGEPIGEPWTGHTDWVNSISLSPDGTKLVSASRDKTVRFWDAHSGDPIDQPLQHDHAPLTTISGHEGAIWNMAYLPRGTRIVTCSWDETVRIWDVENGKQEGTSMKHGDRLFGLAVTRDGKRILSGGDDKRIRVWDAKTHKLIEEWRSHTGWIFCIAISPDDHLAASGDHQAIHVYGVESGELVLGPIKGHEGVVNCVVWSLDGSQLFSASYDCTIRCWDSEDGKAIGEPWMGHTADVGSISLSPDGTKLASASDDKSVRFWDARSGAPNGQPLRHGGPLYAVTFSPSGEFVASGGHNEKVSIWCVPQWDDSQKQVIAAFRYYPTPFLTVFIPAGTEFLLRRVSSANFS</sequence>
<gene>
    <name evidence="4" type="ORF">PAXINDRAFT_80999</name>
</gene>
<dbReference type="Proteomes" id="UP000053647">
    <property type="component" value="Unassembled WGS sequence"/>
</dbReference>
<dbReference type="InterPro" id="IPR020472">
    <property type="entry name" value="WD40_PAC1"/>
</dbReference>
<feature type="repeat" description="WD" evidence="3">
    <location>
        <begin position="145"/>
        <end position="177"/>
    </location>
</feature>
<evidence type="ECO:0000313" key="4">
    <source>
        <dbReference type="EMBL" id="KIJ13552.1"/>
    </source>
</evidence>
<reference evidence="5" key="2">
    <citation type="submission" date="2015-01" db="EMBL/GenBank/DDBJ databases">
        <title>Evolutionary Origins and Diversification of the Mycorrhizal Mutualists.</title>
        <authorList>
            <consortium name="DOE Joint Genome Institute"/>
            <consortium name="Mycorrhizal Genomics Consortium"/>
            <person name="Kohler A."/>
            <person name="Kuo A."/>
            <person name="Nagy L.G."/>
            <person name="Floudas D."/>
            <person name="Copeland A."/>
            <person name="Barry K.W."/>
            <person name="Cichocki N."/>
            <person name="Veneault-Fourrey C."/>
            <person name="LaButti K."/>
            <person name="Lindquist E.A."/>
            <person name="Lipzen A."/>
            <person name="Lundell T."/>
            <person name="Morin E."/>
            <person name="Murat C."/>
            <person name="Riley R."/>
            <person name="Ohm R."/>
            <person name="Sun H."/>
            <person name="Tunlid A."/>
            <person name="Henrissat B."/>
            <person name="Grigoriev I.V."/>
            <person name="Hibbett D.S."/>
            <person name="Martin F."/>
        </authorList>
    </citation>
    <scope>NUCLEOTIDE SEQUENCE [LARGE SCALE GENOMIC DNA]</scope>
    <source>
        <strain evidence="5">ATCC 200175</strain>
    </source>
</reference>
<feature type="repeat" description="WD" evidence="3">
    <location>
        <begin position="493"/>
        <end position="524"/>
    </location>
</feature>